<evidence type="ECO:0000313" key="4">
    <source>
        <dbReference type="EMBL" id="MCV7380918.1"/>
    </source>
</evidence>
<comment type="caution">
    <text evidence="4">The sequence shown here is derived from an EMBL/GenBank/DDBJ whole genome shotgun (WGS) entry which is preliminary data.</text>
</comment>
<reference evidence="4" key="2">
    <citation type="journal article" date="2022" name="BMC Genomics">
        <title>Comparative genome analysis of mycobacteria focusing on tRNA and non-coding RNA.</title>
        <authorList>
            <person name="Behra P.R.K."/>
            <person name="Pettersson B.M.F."/>
            <person name="Ramesh M."/>
            <person name="Das S."/>
            <person name="Dasgupta S."/>
            <person name="Kirsebom L.A."/>
        </authorList>
    </citation>
    <scope>NUCLEOTIDE SEQUENCE</scope>
    <source>
        <strain evidence="4">CCUG 55640</strain>
    </source>
</reference>
<evidence type="ECO:0000313" key="5">
    <source>
        <dbReference type="Proteomes" id="UP001141650"/>
    </source>
</evidence>
<dbReference type="EMBL" id="JACKVH010000017">
    <property type="protein sequence ID" value="MCV7380918.1"/>
    <property type="molecule type" value="Genomic_DNA"/>
</dbReference>
<dbReference type="SUPFAM" id="SSF141066">
    <property type="entry name" value="ICP-like"/>
    <property type="match status" value="1"/>
</dbReference>
<keyword evidence="1" id="KW-0646">Protease inhibitor</keyword>
<dbReference type="PANTHER" id="PTHR36530:SF1">
    <property type="entry name" value="AMOEBIASIN-1"/>
    <property type="match status" value="1"/>
</dbReference>
<reference evidence="4" key="1">
    <citation type="submission" date="2020-07" db="EMBL/GenBank/DDBJ databases">
        <authorList>
            <person name="Pettersson B.M.F."/>
            <person name="Behra P.R.K."/>
            <person name="Ramesh M."/>
            <person name="Das S."/>
            <person name="Dasgupta S."/>
            <person name="Kirsebom L.A."/>
        </authorList>
    </citation>
    <scope>NUCLEOTIDE SEQUENCE</scope>
    <source>
        <strain evidence="4">CCUG 55640</strain>
    </source>
</reference>
<dbReference type="GO" id="GO:0004869">
    <property type="term" value="F:cysteine-type endopeptidase inhibitor activity"/>
    <property type="evidence" value="ECO:0007669"/>
    <property type="project" value="UniProtKB-KW"/>
</dbReference>
<name>A0AA42C0D3_9MYCO</name>
<dbReference type="InterPro" id="IPR052781">
    <property type="entry name" value="Cys_protease_inhibitor_I42"/>
</dbReference>
<dbReference type="PROSITE" id="PS51257">
    <property type="entry name" value="PROKAR_LIPOPROTEIN"/>
    <property type="match status" value="1"/>
</dbReference>
<evidence type="ECO:0000256" key="2">
    <source>
        <dbReference type="ARBA" id="ARBA00022704"/>
    </source>
</evidence>
<dbReference type="Gene3D" id="2.60.40.2020">
    <property type="match status" value="1"/>
</dbReference>
<protein>
    <submittedName>
        <fullName evidence="4">Protease inhibitor I42 family protein</fullName>
    </submittedName>
</protein>
<proteinExistence type="predicted"/>
<accession>A0AA42C0D3</accession>
<evidence type="ECO:0000259" key="3">
    <source>
        <dbReference type="Pfam" id="PF09394"/>
    </source>
</evidence>
<dbReference type="InterPro" id="IPR036331">
    <property type="entry name" value="Chagasin-like_sf"/>
</dbReference>
<evidence type="ECO:0000256" key="1">
    <source>
        <dbReference type="ARBA" id="ARBA00022690"/>
    </source>
</evidence>
<organism evidence="4 5">
    <name type="scientific">Mycobacterium alsense</name>
    <dbReference type="NCBI Taxonomy" id="324058"/>
    <lineage>
        <taxon>Bacteria</taxon>
        <taxon>Bacillati</taxon>
        <taxon>Actinomycetota</taxon>
        <taxon>Actinomycetes</taxon>
        <taxon>Mycobacteriales</taxon>
        <taxon>Mycobacteriaceae</taxon>
        <taxon>Mycobacterium</taxon>
    </lineage>
</organism>
<dbReference type="AlphaFoldDB" id="A0AA42C0D3"/>
<sequence length="149" mass="15699">MGRVSLKTRPLLAVVVLVASLAVGCAFGSRNPPTSKTLEVPMSEVLKQSPITQNATLAVGNTLTVKLGSNYSTPYRWTIDTTIGDPTIVKQTSHQFVQPTTDALGAPGTQVWTFSALKPGTTTISTAYVSIVGKDSKPACTYTANVTVQ</sequence>
<dbReference type="Pfam" id="PF09394">
    <property type="entry name" value="Inhibitor_I42"/>
    <property type="match status" value="1"/>
</dbReference>
<keyword evidence="2" id="KW-0789">Thiol protease inhibitor</keyword>
<dbReference type="PANTHER" id="PTHR36530">
    <property type="entry name" value="INHIBITOR OF CYSTEINE PEPTIDASE"/>
    <property type="match status" value="1"/>
</dbReference>
<dbReference type="InterPro" id="IPR018990">
    <property type="entry name" value="Prot_inh_I42_chagasin"/>
</dbReference>
<dbReference type="Proteomes" id="UP001141650">
    <property type="component" value="Unassembled WGS sequence"/>
</dbReference>
<gene>
    <name evidence="4" type="ORF">H7K38_20010</name>
</gene>
<feature type="domain" description="Proteinase inhibitor I42 chagasin" evidence="3">
    <location>
        <begin position="57"/>
        <end position="146"/>
    </location>
</feature>